<organism evidence="1 2">
    <name type="scientific">Irregularibacter muris</name>
    <dbReference type="NCBI Taxonomy" id="1796619"/>
    <lineage>
        <taxon>Bacteria</taxon>
        <taxon>Bacillati</taxon>
        <taxon>Bacillota</taxon>
        <taxon>Clostridia</taxon>
        <taxon>Eubacteriales</taxon>
        <taxon>Eubacteriaceae</taxon>
        <taxon>Irregularibacter</taxon>
    </lineage>
</organism>
<dbReference type="InterPro" id="IPR027417">
    <property type="entry name" value="P-loop_NTPase"/>
</dbReference>
<dbReference type="EMBL" id="JANKAS010000010">
    <property type="protein sequence ID" value="MCR1899525.1"/>
    <property type="molecule type" value="Genomic_DNA"/>
</dbReference>
<gene>
    <name evidence="1" type="ORF">NSA47_11060</name>
</gene>
<keyword evidence="2" id="KW-1185">Reference proteome</keyword>
<protein>
    <submittedName>
        <fullName evidence="1">Uridine kinase</fullName>
    </submittedName>
</protein>
<dbReference type="GO" id="GO:0016301">
    <property type="term" value="F:kinase activity"/>
    <property type="evidence" value="ECO:0007669"/>
    <property type="project" value="UniProtKB-KW"/>
</dbReference>
<sequence>MLEAIRLYPKMQMQKIIDQMDSLLRSKDLVIMAIDGKSGSGKSTLADLLAQYYDCNVFHMDDFFLRPELKTEERLKEVGGNVDYVRFKEEVIHGLLSSTPFQYRIYDCQTLSFSEHISVAPKKLNIIEGSYSLHPTLIHYYDLKIFLTTDDKTQSRRILKRNGPIMHKRFLHEWIPKENQYFEEMRIKEKSDIIIEVQGK</sequence>
<keyword evidence="1" id="KW-0418">Kinase</keyword>
<accession>A0AAE3HHL0</accession>
<dbReference type="PANTHER" id="PTHR10285">
    <property type="entry name" value="URIDINE KINASE"/>
    <property type="match status" value="1"/>
</dbReference>
<proteinExistence type="predicted"/>
<dbReference type="Proteomes" id="UP001205748">
    <property type="component" value="Unassembled WGS sequence"/>
</dbReference>
<reference evidence="1" key="1">
    <citation type="submission" date="2022-07" db="EMBL/GenBank/DDBJ databases">
        <title>Enhanced cultured diversity of the mouse gut microbiota enables custom-made synthetic communities.</title>
        <authorList>
            <person name="Afrizal A."/>
        </authorList>
    </citation>
    <scope>NUCLEOTIDE SEQUENCE</scope>
    <source>
        <strain evidence="1">DSM 28593</strain>
    </source>
</reference>
<evidence type="ECO:0000313" key="2">
    <source>
        <dbReference type="Proteomes" id="UP001205748"/>
    </source>
</evidence>
<dbReference type="SUPFAM" id="SSF52540">
    <property type="entry name" value="P-loop containing nucleoside triphosphate hydrolases"/>
    <property type="match status" value="1"/>
</dbReference>
<dbReference type="AlphaFoldDB" id="A0AAE3HHL0"/>
<keyword evidence="1" id="KW-0808">Transferase</keyword>
<evidence type="ECO:0000313" key="1">
    <source>
        <dbReference type="EMBL" id="MCR1899525.1"/>
    </source>
</evidence>
<comment type="caution">
    <text evidence="1">The sequence shown here is derived from an EMBL/GenBank/DDBJ whole genome shotgun (WGS) entry which is preliminary data.</text>
</comment>
<dbReference type="Gene3D" id="3.40.50.300">
    <property type="entry name" value="P-loop containing nucleotide triphosphate hydrolases"/>
    <property type="match status" value="1"/>
</dbReference>
<name>A0AAE3HHL0_9FIRM</name>